<evidence type="ECO:0000313" key="2">
    <source>
        <dbReference type="EMBL" id="CAA9452135.1"/>
    </source>
</evidence>
<dbReference type="EMBL" id="CADCUW010000611">
    <property type="protein sequence ID" value="CAA9452135.1"/>
    <property type="molecule type" value="Genomic_DNA"/>
</dbReference>
<reference evidence="2" key="1">
    <citation type="submission" date="2020-02" db="EMBL/GenBank/DDBJ databases">
        <authorList>
            <person name="Meier V. D."/>
        </authorList>
    </citation>
    <scope>NUCLEOTIDE SEQUENCE</scope>
    <source>
        <strain evidence="2">AVDCRST_MAG01</strain>
    </source>
</reference>
<feature type="non-terminal residue" evidence="2">
    <location>
        <position position="1"/>
    </location>
</feature>
<proteinExistence type="predicted"/>
<protein>
    <submittedName>
        <fullName evidence="2">Uncharacterized protein</fullName>
    </submittedName>
</protein>
<sequence length="49" mass="5502">ARPPHEHRTSGVRGRCASRAQAPRPHELRYRGIRGRGASQGPRGRDENM</sequence>
<organism evidence="2">
    <name type="scientific">uncultured Rubrobacteraceae bacterium</name>
    <dbReference type="NCBI Taxonomy" id="349277"/>
    <lineage>
        <taxon>Bacteria</taxon>
        <taxon>Bacillati</taxon>
        <taxon>Actinomycetota</taxon>
        <taxon>Rubrobacteria</taxon>
        <taxon>Rubrobacterales</taxon>
        <taxon>Rubrobacteraceae</taxon>
        <taxon>environmental samples</taxon>
    </lineage>
</organism>
<gene>
    <name evidence="2" type="ORF">AVDCRST_MAG01-01-4702</name>
</gene>
<accession>A0A6J4QR64</accession>
<evidence type="ECO:0000256" key="1">
    <source>
        <dbReference type="SAM" id="MobiDB-lite"/>
    </source>
</evidence>
<feature type="non-terminal residue" evidence="2">
    <location>
        <position position="49"/>
    </location>
</feature>
<dbReference type="AlphaFoldDB" id="A0A6J4QR64"/>
<feature type="region of interest" description="Disordered" evidence="1">
    <location>
        <begin position="1"/>
        <end position="49"/>
    </location>
</feature>
<name>A0A6J4QR64_9ACTN</name>